<protein>
    <recommendedName>
        <fullName evidence="5">Shikimate kinase</fullName>
    </recommendedName>
</protein>
<sequence length="326" mass="35525">MRIIGSSCGEVRSQLLQQSPQPPVPFLHCQLTVVSRRGFSNLKRRFQTPLPTSLLPLTTTTTPKLPLKPFSSTTTRSLPDDAAYGLATKVADADLALAVKNKAIDISPDLKGTSIFLVGINGAMKTSMGKLLADALRYYYFDSDNLVEEAAGGGSAGKSFRERDKEGFSESEVTFADISLMPRFKGLRLLTEVLKQLSSMGRLVVCAGNGAVQSTTNLALLRHGLSIWIDVPLDMIARDAIENGSQLSESKIFSSRSYSELAVLYEELKGGYSTADTTVSLHKVASQLGHDDLDAVTKEDMAMEVLMEIEKLVRVKKLMEEAARPF</sequence>
<comment type="subcellular location">
    <subcellularLocation>
        <location evidence="1">Plastid</location>
        <location evidence="1">Chloroplast</location>
    </subcellularLocation>
</comment>
<gene>
    <name evidence="3" type="ORF">HYC85_009060</name>
</gene>
<comment type="caution">
    <text evidence="3">The sequence shown here is derived from an EMBL/GenBank/DDBJ whole genome shotgun (WGS) entry which is preliminary data.</text>
</comment>
<dbReference type="InterPro" id="IPR027417">
    <property type="entry name" value="P-loop_NTPase"/>
</dbReference>
<evidence type="ECO:0000313" key="4">
    <source>
        <dbReference type="Proteomes" id="UP000593564"/>
    </source>
</evidence>
<dbReference type="FunFam" id="3.40.50.300:FF:001033">
    <property type="entry name" value="Shikimate kinase 2, chloroplastic"/>
    <property type="match status" value="1"/>
</dbReference>
<comment type="similarity">
    <text evidence="2">Belongs to the shikimate kinase family.</text>
</comment>
<dbReference type="Proteomes" id="UP000593564">
    <property type="component" value="Unassembled WGS sequence"/>
</dbReference>
<evidence type="ECO:0000256" key="1">
    <source>
        <dbReference type="ARBA" id="ARBA00004229"/>
    </source>
</evidence>
<dbReference type="Pfam" id="PF01202">
    <property type="entry name" value="SKI"/>
    <property type="match status" value="2"/>
</dbReference>
<organism evidence="3 4">
    <name type="scientific">Camellia sinensis</name>
    <name type="common">Tea plant</name>
    <name type="synonym">Thea sinensis</name>
    <dbReference type="NCBI Taxonomy" id="4442"/>
    <lineage>
        <taxon>Eukaryota</taxon>
        <taxon>Viridiplantae</taxon>
        <taxon>Streptophyta</taxon>
        <taxon>Embryophyta</taxon>
        <taxon>Tracheophyta</taxon>
        <taxon>Spermatophyta</taxon>
        <taxon>Magnoliopsida</taxon>
        <taxon>eudicotyledons</taxon>
        <taxon>Gunneridae</taxon>
        <taxon>Pentapetalae</taxon>
        <taxon>asterids</taxon>
        <taxon>Ericales</taxon>
        <taxon>Theaceae</taxon>
        <taxon>Camellia</taxon>
    </lineage>
</organism>
<dbReference type="InterPro" id="IPR031322">
    <property type="entry name" value="Shikimate/glucono_kinase"/>
</dbReference>
<dbReference type="GO" id="GO:0005829">
    <property type="term" value="C:cytosol"/>
    <property type="evidence" value="ECO:0007669"/>
    <property type="project" value="TreeGrafter"/>
</dbReference>
<evidence type="ECO:0008006" key="5">
    <source>
        <dbReference type="Google" id="ProtNLM"/>
    </source>
</evidence>
<proteinExistence type="inferred from homology"/>
<dbReference type="SUPFAM" id="SSF52540">
    <property type="entry name" value="P-loop containing nucleoside triphosphate hydrolases"/>
    <property type="match status" value="1"/>
</dbReference>
<accession>A0A7J7HVV5</accession>
<reference evidence="4" key="1">
    <citation type="journal article" date="2020" name="Nat. Commun.">
        <title>Genome assembly of wild tea tree DASZ reveals pedigree and selection history of tea varieties.</title>
        <authorList>
            <person name="Zhang W."/>
            <person name="Zhang Y."/>
            <person name="Qiu H."/>
            <person name="Guo Y."/>
            <person name="Wan H."/>
            <person name="Zhang X."/>
            <person name="Scossa F."/>
            <person name="Alseekh S."/>
            <person name="Zhang Q."/>
            <person name="Wang P."/>
            <person name="Xu L."/>
            <person name="Schmidt M.H."/>
            <person name="Jia X."/>
            <person name="Li D."/>
            <person name="Zhu A."/>
            <person name="Guo F."/>
            <person name="Chen W."/>
            <person name="Ni D."/>
            <person name="Usadel B."/>
            <person name="Fernie A.R."/>
            <person name="Wen W."/>
        </authorList>
    </citation>
    <scope>NUCLEOTIDE SEQUENCE [LARGE SCALE GENOMIC DNA]</scope>
    <source>
        <strain evidence="4">cv. G240</strain>
    </source>
</reference>
<evidence type="ECO:0000313" key="3">
    <source>
        <dbReference type="EMBL" id="KAF5956204.1"/>
    </source>
</evidence>
<dbReference type="GO" id="GO:0009507">
    <property type="term" value="C:chloroplast"/>
    <property type="evidence" value="ECO:0007669"/>
    <property type="project" value="UniProtKB-SubCell"/>
</dbReference>
<name>A0A7J7HVV5_CAMSI</name>
<evidence type="ECO:0000256" key="2">
    <source>
        <dbReference type="ARBA" id="ARBA00006997"/>
    </source>
</evidence>
<dbReference type="EMBL" id="JACBKZ010000003">
    <property type="protein sequence ID" value="KAF5956204.1"/>
    <property type="molecule type" value="Genomic_DNA"/>
</dbReference>
<dbReference type="PANTHER" id="PTHR21087">
    <property type="entry name" value="SHIKIMATE KINASE"/>
    <property type="match status" value="1"/>
</dbReference>
<reference evidence="3 4" key="2">
    <citation type="submission" date="2020-07" db="EMBL/GenBank/DDBJ databases">
        <title>Genome assembly of wild tea tree DASZ reveals pedigree and selection history of tea varieties.</title>
        <authorList>
            <person name="Zhang W."/>
        </authorList>
    </citation>
    <scope>NUCLEOTIDE SEQUENCE [LARGE SCALE GENOMIC DNA]</scope>
    <source>
        <strain evidence="4">cv. G240</strain>
        <tissue evidence="3">Leaf</tissue>
    </source>
</reference>
<keyword evidence="4" id="KW-1185">Reference proteome</keyword>
<dbReference type="PANTHER" id="PTHR21087:SF4">
    <property type="entry name" value="INACTIVE SHIKIMATE KINASE LIKE 1, CHLOROPLASTIC-RELATED"/>
    <property type="match status" value="1"/>
</dbReference>
<dbReference type="Gene3D" id="3.40.50.300">
    <property type="entry name" value="P-loop containing nucleotide triphosphate hydrolases"/>
    <property type="match status" value="1"/>
</dbReference>
<dbReference type="AlphaFoldDB" id="A0A7J7HVV5"/>